<feature type="non-terminal residue" evidence="3">
    <location>
        <position position="271"/>
    </location>
</feature>
<dbReference type="PANTHER" id="PTHR30337">
    <property type="entry name" value="COMPONENT OF ATP-DEPENDENT DSDNA EXONUCLEASE"/>
    <property type="match status" value="1"/>
</dbReference>
<dbReference type="InterPro" id="IPR029052">
    <property type="entry name" value="Metallo-depent_PP-like"/>
</dbReference>
<proteinExistence type="predicted"/>
<dbReference type="AlphaFoldDB" id="X1G6Z2"/>
<comment type="caution">
    <text evidence="3">The sequence shown here is derived from an EMBL/GenBank/DDBJ whole genome shotgun (WGS) entry which is preliminary data.</text>
</comment>
<evidence type="ECO:0000256" key="1">
    <source>
        <dbReference type="ARBA" id="ARBA00022801"/>
    </source>
</evidence>
<dbReference type="InterPro" id="IPR050535">
    <property type="entry name" value="DNA_Repair-Maintenance_Comp"/>
</dbReference>
<sequence>MVRFLHMADMQLGMRAQDATEVGQRLRDARFETLKRCMELAKTEEVNFVVIAGDLFEDNQVRPHTVSRAVQILQEADPIPVYILPGNHDWLDAGSVYERSEFAPDAARNIVVLREREPVEATKGCVLYPCPVTRRWDLADPTEWIPVREDDKLVRIGVAHGCLPVPDKEREFPIEVDTPQRKGLDYLALGDWHSLWVYEGGRLAYPGTPEQTSFGEQRAGHVLVVAIERAGHPPEVTPHEVRGLVWEHWEEELREPADGALADLRERIEEL</sequence>
<reference evidence="3" key="1">
    <citation type="journal article" date="2014" name="Front. Microbiol.">
        <title>High frequency of phylogenetically diverse reductive dehalogenase-homologous genes in deep subseafloor sedimentary metagenomes.</title>
        <authorList>
            <person name="Kawai M."/>
            <person name="Futagami T."/>
            <person name="Toyoda A."/>
            <person name="Takaki Y."/>
            <person name="Nishi S."/>
            <person name="Hori S."/>
            <person name="Arai W."/>
            <person name="Tsubouchi T."/>
            <person name="Morono Y."/>
            <person name="Uchiyama I."/>
            <person name="Ito T."/>
            <person name="Fujiyama A."/>
            <person name="Inagaki F."/>
            <person name="Takami H."/>
        </authorList>
    </citation>
    <scope>NUCLEOTIDE SEQUENCE</scope>
    <source>
        <strain evidence="3">Expedition CK06-06</strain>
    </source>
</reference>
<evidence type="ECO:0000313" key="3">
    <source>
        <dbReference type="EMBL" id="GAH28788.1"/>
    </source>
</evidence>
<dbReference type="Gene3D" id="3.60.21.10">
    <property type="match status" value="1"/>
</dbReference>
<organism evidence="3">
    <name type="scientific">marine sediment metagenome</name>
    <dbReference type="NCBI Taxonomy" id="412755"/>
    <lineage>
        <taxon>unclassified sequences</taxon>
        <taxon>metagenomes</taxon>
        <taxon>ecological metagenomes</taxon>
    </lineage>
</organism>
<dbReference type="GO" id="GO:0016787">
    <property type="term" value="F:hydrolase activity"/>
    <property type="evidence" value="ECO:0007669"/>
    <property type="project" value="UniProtKB-KW"/>
</dbReference>
<dbReference type="SUPFAM" id="SSF56300">
    <property type="entry name" value="Metallo-dependent phosphatases"/>
    <property type="match status" value="1"/>
</dbReference>
<name>X1G6Z2_9ZZZZ</name>
<protein>
    <recommendedName>
        <fullName evidence="2">Calcineurin-like phosphoesterase domain-containing protein</fullName>
    </recommendedName>
</protein>
<evidence type="ECO:0000259" key="2">
    <source>
        <dbReference type="Pfam" id="PF00149"/>
    </source>
</evidence>
<dbReference type="InterPro" id="IPR041796">
    <property type="entry name" value="Mre11_N"/>
</dbReference>
<accession>X1G6Z2</accession>
<feature type="domain" description="Calcineurin-like phosphoesterase" evidence="2">
    <location>
        <begin position="3"/>
        <end position="100"/>
    </location>
</feature>
<gene>
    <name evidence="3" type="ORF">S03H2_10171</name>
</gene>
<keyword evidence="1" id="KW-0378">Hydrolase</keyword>
<dbReference type="CDD" id="cd00840">
    <property type="entry name" value="MPP_Mre11_N"/>
    <property type="match status" value="1"/>
</dbReference>
<dbReference type="EMBL" id="BARU01005249">
    <property type="protein sequence ID" value="GAH28788.1"/>
    <property type="molecule type" value="Genomic_DNA"/>
</dbReference>
<dbReference type="InterPro" id="IPR004843">
    <property type="entry name" value="Calcineurin-like_PHP"/>
</dbReference>
<dbReference type="Pfam" id="PF00149">
    <property type="entry name" value="Metallophos"/>
    <property type="match status" value="1"/>
</dbReference>